<reference evidence="1" key="1">
    <citation type="submission" date="2014-11" db="EMBL/GenBank/DDBJ databases">
        <authorList>
            <person name="Amaro Gonzalez C."/>
        </authorList>
    </citation>
    <scope>NUCLEOTIDE SEQUENCE</scope>
</reference>
<protein>
    <submittedName>
        <fullName evidence="1">Uncharacterized protein</fullName>
    </submittedName>
</protein>
<dbReference type="AlphaFoldDB" id="A0A0E9XSI1"/>
<name>A0A0E9XSI1_ANGAN</name>
<sequence length="43" mass="4993">MCESRNFLENSYTGNSLTTDTLSISMTFNRLDNFQKLLFRAVL</sequence>
<evidence type="ECO:0000313" key="1">
    <source>
        <dbReference type="EMBL" id="JAI05718.1"/>
    </source>
</evidence>
<organism evidence="1">
    <name type="scientific">Anguilla anguilla</name>
    <name type="common">European freshwater eel</name>
    <name type="synonym">Muraena anguilla</name>
    <dbReference type="NCBI Taxonomy" id="7936"/>
    <lineage>
        <taxon>Eukaryota</taxon>
        <taxon>Metazoa</taxon>
        <taxon>Chordata</taxon>
        <taxon>Craniata</taxon>
        <taxon>Vertebrata</taxon>
        <taxon>Euteleostomi</taxon>
        <taxon>Actinopterygii</taxon>
        <taxon>Neopterygii</taxon>
        <taxon>Teleostei</taxon>
        <taxon>Anguilliformes</taxon>
        <taxon>Anguillidae</taxon>
        <taxon>Anguilla</taxon>
    </lineage>
</organism>
<reference evidence="1" key="2">
    <citation type="journal article" date="2015" name="Fish Shellfish Immunol.">
        <title>Early steps in the European eel (Anguilla anguilla)-Vibrio vulnificus interaction in the gills: Role of the RtxA13 toxin.</title>
        <authorList>
            <person name="Callol A."/>
            <person name="Pajuelo D."/>
            <person name="Ebbesson L."/>
            <person name="Teles M."/>
            <person name="MacKenzie S."/>
            <person name="Amaro C."/>
        </authorList>
    </citation>
    <scope>NUCLEOTIDE SEQUENCE</scope>
</reference>
<proteinExistence type="predicted"/>
<dbReference type="EMBL" id="GBXM01002860">
    <property type="protein sequence ID" value="JAI05718.1"/>
    <property type="molecule type" value="Transcribed_RNA"/>
</dbReference>
<accession>A0A0E9XSI1</accession>